<dbReference type="Pfam" id="PF23560">
    <property type="entry name" value="GBD_Hemicentin"/>
    <property type="match status" value="1"/>
</dbReference>
<dbReference type="PANTHER" id="PTHR14905">
    <property type="entry name" value="NG37"/>
    <property type="match status" value="1"/>
</dbReference>
<dbReference type="PANTHER" id="PTHR14905:SF18">
    <property type="entry name" value="VON WILLEBRAND FACTOR A DOMAIN-CONTAINING 10, TANDEM DUPLICATE 1-RELATED"/>
    <property type="match status" value="1"/>
</dbReference>
<organism evidence="10 11">
    <name type="scientific">Sparus aurata</name>
    <name type="common">Gilthead sea bream</name>
    <dbReference type="NCBI Taxonomy" id="8175"/>
    <lineage>
        <taxon>Eukaryota</taxon>
        <taxon>Metazoa</taxon>
        <taxon>Chordata</taxon>
        <taxon>Craniata</taxon>
        <taxon>Vertebrata</taxon>
        <taxon>Euteleostomi</taxon>
        <taxon>Actinopterygii</taxon>
        <taxon>Neopterygii</taxon>
        <taxon>Teleostei</taxon>
        <taxon>Neoteleostei</taxon>
        <taxon>Acanthomorphata</taxon>
        <taxon>Eupercaria</taxon>
        <taxon>Spariformes</taxon>
        <taxon>Sparidae</taxon>
        <taxon>Sparus</taxon>
    </lineage>
</organism>
<dbReference type="InterPro" id="IPR056862">
    <property type="entry name" value="VWA7_N"/>
</dbReference>
<evidence type="ECO:0000259" key="7">
    <source>
        <dbReference type="Pfam" id="PF23619"/>
    </source>
</evidence>
<dbReference type="InterPro" id="IPR057615">
    <property type="entry name" value="Ig_VWA7"/>
</dbReference>
<dbReference type="GO" id="GO:0005576">
    <property type="term" value="C:extracellular region"/>
    <property type="evidence" value="ECO:0007669"/>
    <property type="project" value="UniProtKB-SubCell"/>
</dbReference>
<feature type="domain" description="Hemicentin/VWA7 galactose-binding" evidence="6">
    <location>
        <begin position="494"/>
        <end position="590"/>
    </location>
</feature>
<dbReference type="RefSeq" id="XP_030294712.1">
    <property type="nucleotide sequence ID" value="XM_030438852.1"/>
</dbReference>
<dbReference type="InParanoid" id="A0A671TYK1"/>
<dbReference type="GeneID" id="115594655"/>
<feature type="domain" description="VWA7 Ig-like" evidence="7">
    <location>
        <begin position="706"/>
        <end position="805"/>
    </location>
</feature>
<dbReference type="Proteomes" id="UP000472265">
    <property type="component" value="Chromosome 13"/>
</dbReference>
<evidence type="ECO:0000256" key="2">
    <source>
        <dbReference type="ARBA" id="ARBA00022525"/>
    </source>
</evidence>
<dbReference type="OMA" id="MFVQGKK"/>
<proteinExistence type="predicted"/>
<evidence type="ECO:0000313" key="10">
    <source>
        <dbReference type="Ensembl" id="ENSSAUP00010006973.1"/>
    </source>
</evidence>
<dbReference type="Ensembl" id="ENSSAUT00010007489.1">
    <property type="protein sequence ID" value="ENSSAUP00010006973.1"/>
    <property type="gene ID" value="ENSSAUG00010003488.1"/>
</dbReference>
<dbReference type="InterPro" id="IPR056861">
    <property type="entry name" value="HMCN1-like_VWA"/>
</dbReference>
<dbReference type="InterPro" id="IPR052577">
    <property type="entry name" value="VWA7"/>
</dbReference>
<feature type="domain" description="VWA7 N-terminal" evidence="9">
    <location>
        <begin position="65"/>
        <end position="289"/>
    </location>
</feature>
<feature type="signal peptide" evidence="5">
    <location>
        <begin position="1"/>
        <end position="19"/>
    </location>
</feature>
<sequence length="944" mass="101015">MSSGLVVLCLLLLLTGAQGFGILPGDSLNHLEITERAILDTAVQVCHALAQAEGTDFSFPSQPYTAKAVAVACGTPKSSKSFRQAIFFITLMNVRVDIRHALNASFHFDEEMFVQGRNIITEGLLAIKASIKQDNFEAARQKLGEICHPTQDFYSHSNWVELGKKVPNANLIRSDTSIGNIADESRATCRNCDGDNCTNNILEDIIEGQILTSGYFGIVPVVSTKPKGKCSHGGAVDQTSTIEPKGGINKDSFDASHGHLHTTAANMAIAATSELLQNIREDAGDRLFLQMIGISKRSSKALCFVIDTTQSMSDDIEAVKTVTASIINSEVGTEDEPAVYILVPFNDPDVGLLVKTTDSTVFQTVINGLSASGGGDEQEPSLSGLQLALMSAPPNSEIFLFTDAPAKDKQLKSTVTALIERTQSVVNFMITNSATLNRRRRRDDRQQNSRISASDAQVYRDLARTSGGLAIEVSKSELPEAIRIITESSSSSLVTLLQAARNPGKADSFTFMVDETVTDPTVHITGRSVTFTVISPTGESQQSSDTTGSVITSTKSVGNFITLRLKKQAGRWEVRMVSADPYTLKVTGQSPVDFLFDFVEASQGPMGGFDVLDTRPRAGVNSSLLVSLTGSDTATLTEVALVELSGSAEIRGVVETQGSGNFLVHINMIPSVEFVVRVKGQNVSGTSTASEVFQRQFPTGFRSSNLTMTADSNSILTPGTPYTVPFSVMTNGMGGNFTIRATNSRSFNSTSPTSLILEAGKDANGTVTLTAPRTTPSGTDLTLTVEAEAAGGGDTNYIMLRISIINPFTDFTEPSCELIQLQSNCSENCSMSMWDLSVRVSDGADGTGVDRVSLKKGNGTFDTSLDAGNENITLVSYRASCCDDDMQLEVVDRVGNTGSCFYTSREGSQSAQSSSTSIRQSLFLCLNKMVLGFLLTQLVLQGNS</sequence>
<dbReference type="InterPro" id="IPR036465">
    <property type="entry name" value="vWFA_dom_sf"/>
</dbReference>
<reference evidence="10" key="1">
    <citation type="submission" date="2021-04" db="EMBL/GenBank/DDBJ databases">
        <authorList>
            <consortium name="Wellcome Sanger Institute Data Sharing"/>
        </authorList>
    </citation>
    <scope>NUCLEOTIDE SEQUENCE [LARGE SCALE GENOMIC DNA]</scope>
</reference>
<evidence type="ECO:0000256" key="5">
    <source>
        <dbReference type="SAM" id="SignalP"/>
    </source>
</evidence>
<dbReference type="OrthoDB" id="301415at2759"/>
<dbReference type="Gene3D" id="3.40.50.410">
    <property type="entry name" value="von Willebrand factor, type A domain"/>
    <property type="match status" value="1"/>
</dbReference>
<reference evidence="10" key="3">
    <citation type="submission" date="2025-09" db="UniProtKB">
        <authorList>
            <consortium name="Ensembl"/>
        </authorList>
    </citation>
    <scope>IDENTIFICATION</scope>
</reference>
<dbReference type="Pfam" id="PF23619">
    <property type="entry name" value="Ig_VWA7"/>
    <property type="match status" value="1"/>
</dbReference>
<evidence type="ECO:0000259" key="9">
    <source>
        <dbReference type="Pfam" id="PF25107"/>
    </source>
</evidence>
<evidence type="ECO:0000256" key="3">
    <source>
        <dbReference type="ARBA" id="ARBA00022729"/>
    </source>
</evidence>
<accession>A0A671TYK1</accession>
<dbReference type="InterPro" id="IPR056475">
    <property type="entry name" value="GBD_Hemicentin/VWA7"/>
</dbReference>
<feature type="domain" description="Hemicentin-1-like von Willebrand factor A" evidence="8">
    <location>
        <begin position="301"/>
        <end position="475"/>
    </location>
</feature>
<dbReference type="GeneTree" id="ENSGT00390000011517"/>
<reference evidence="10" key="2">
    <citation type="submission" date="2025-08" db="UniProtKB">
        <authorList>
            <consortium name="Ensembl"/>
        </authorList>
    </citation>
    <scope>IDENTIFICATION</scope>
</reference>
<evidence type="ECO:0000259" key="6">
    <source>
        <dbReference type="Pfam" id="PF23560"/>
    </source>
</evidence>
<gene>
    <name evidence="10" type="primary">LOC115594655</name>
</gene>
<evidence type="ECO:0000313" key="11">
    <source>
        <dbReference type="Proteomes" id="UP000472265"/>
    </source>
</evidence>
<protein>
    <submittedName>
        <fullName evidence="10">von Willebrand factor A domain-containing protein 7-like</fullName>
    </submittedName>
</protein>
<keyword evidence="2" id="KW-0964">Secreted</keyword>
<dbReference type="Pfam" id="PF25106">
    <property type="entry name" value="VWA_4"/>
    <property type="match status" value="1"/>
</dbReference>
<feature type="chain" id="PRO_5025608870" evidence="5">
    <location>
        <begin position="20"/>
        <end position="944"/>
    </location>
</feature>
<evidence type="ECO:0000259" key="8">
    <source>
        <dbReference type="Pfam" id="PF25106"/>
    </source>
</evidence>
<keyword evidence="11" id="KW-1185">Reference proteome</keyword>
<keyword evidence="3 5" id="KW-0732">Signal</keyword>
<dbReference type="Pfam" id="PF25107">
    <property type="entry name" value="VWA7_N"/>
    <property type="match status" value="1"/>
</dbReference>
<evidence type="ECO:0000256" key="4">
    <source>
        <dbReference type="ARBA" id="ARBA00023180"/>
    </source>
</evidence>
<comment type="subcellular location">
    <subcellularLocation>
        <location evidence="1">Secreted</location>
    </subcellularLocation>
</comment>
<dbReference type="SUPFAM" id="SSF53300">
    <property type="entry name" value="vWA-like"/>
    <property type="match status" value="1"/>
</dbReference>
<keyword evidence="4" id="KW-0325">Glycoprotein</keyword>
<dbReference type="AlphaFoldDB" id="A0A671TYK1"/>
<evidence type="ECO:0000256" key="1">
    <source>
        <dbReference type="ARBA" id="ARBA00004613"/>
    </source>
</evidence>
<name>A0A671TYK1_SPAAU</name>